<sequence>MIAAARLPLRSGPAKSHFLRPSAISLHTARIGQEVEVRYRWHPLYRRRVTVLDVELRGGRRVVHYMRATVTLRSLQDECWMHRVRHADSR</sequence>
<name>A0AAP5UUX6_9BURK</name>
<protein>
    <submittedName>
        <fullName evidence="1">Uncharacterized protein</fullName>
    </submittedName>
</protein>
<dbReference type="EMBL" id="JANSLM010000008">
    <property type="protein sequence ID" value="MDT8840045.1"/>
    <property type="molecule type" value="Genomic_DNA"/>
</dbReference>
<accession>A0AAP5UUX6</accession>
<proteinExistence type="predicted"/>
<dbReference type="Proteomes" id="UP001246473">
    <property type="component" value="Unassembled WGS sequence"/>
</dbReference>
<organism evidence="1 2">
    <name type="scientific">Paraburkholderia fungorum</name>
    <dbReference type="NCBI Taxonomy" id="134537"/>
    <lineage>
        <taxon>Bacteria</taxon>
        <taxon>Pseudomonadati</taxon>
        <taxon>Pseudomonadota</taxon>
        <taxon>Betaproteobacteria</taxon>
        <taxon>Burkholderiales</taxon>
        <taxon>Burkholderiaceae</taxon>
        <taxon>Paraburkholderia</taxon>
    </lineage>
</organism>
<dbReference type="RefSeq" id="WP_162181295.1">
    <property type="nucleotide sequence ID" value="NZ_CADFGE010000013.1"/>
</dbReference>
<comment type="caution">
    <text evidence="1">The sequence shown here is derived from an EMBL/GenBank/DDBJ whole genome shotgun (WGS) entry which is preliminary data.</text>
</comment>
<evidence type="ECO:0000313" key="2">
    <source>
        <dbReference type="Proteomes" id="UP001246473"/>
    </source>
</evidence>
<reference evidence="1" key="1">
    <citation type="submission" date="2022-08" db="EMBL/GenBank/DDBJ databases">
        <authorList>
            <person name="Kim S.-J."/>
        </authorList>
    </citation>
    <scope>NUCLEOTIDE SEQUENCE</scope>
    <source>
        <strain evidence="1">KJ</strain>
    </source>
</reference>
<evidence type="ECO:0000313" key="1">
    <source>
        <dbReference type="EMBL" id="MDT8840045.1"/>
    </source>
</evidence>
<dbReference type="GeneID" id="66521205"/>
<gene>
    <name evidence="1" type="ORF">ParKJ_21700</name>
</gene>
<dbReference type="AlphaFoldDB" id="A0AAP5UUX6"/>